<dbReference type="InterPro" id="IPR013563">
    <property type="entry name" value="Oligopep_ABC_C"/>
</dbReference>
<feature type="domain" description="ABC transporter" evidence="5">
    <location>
        <begin position="9"/>
        <end position="259"/>
    </location>
</feature>
<dbReference type="Proteomes" id="UP001168435">
    <property type="component" value="Unassembled WGS sequence"/>
</dbReference>
<reference evidence="6" key="2">
    <citation type="submission" date="2024-05" db="EMBL/GenBank/DDBJ databases">
        <title>Identification and characterization of horizontal gene transfer across gut microbiota members of farm animals based on homology search.</title>
        <authorList>
            <person name="Schwarzerova J."/>
            <person name="Nykrynova M."/>
            <person name="Jureckova K."/>
            <person name="Cejkova D."/>
            <person name="Rychlik I."/>
        </authorList>
    </citation>
    <scope>NUCLEOTIDE SEQUENCE</scope>
    <source>
        <strain evidence="6">176_SSukc20</strain>
    </source>
</reference>
<comment type="similarity">
    <text evidence="1">Belongs to the ABC transporter superfamily.</text>
</comment>
<evidence type="ECO:0000256" key="1">
    <source>
        <dbReference type="ARBA" id="ARBA00005417"/>
    </source>
</evidence>
<dbReference type="Pfam" id="PF08352">
    <property type="entry name" value="oligo_HPY"/>
    <property type="match status" value="1"/>
</dbReference>
<proteinExistence type="inferred from homology"/>
<organism evidence="6 7">
    <name type="scientific">Collinsella ihumii</name>
    <dbReference type="NCBI Taxonomy" id="1720204"/>
    <lineage>
        <taxon>Bacteria</taxon>
        <taxon>Bacillati</taxon>
        <taxon>Actinomycetota</taxon>
        <taxon>Coriobacteriia</taxon>
        <taxon>Coriobacteriales</taxon>
        <taxon>Coriobacteriaceae</taxon>
        <taxon>Collinsella</taxon>
    </lineage>
</organism>
<dbReference type="SUPFAM" id="SSF52540">
    <property type="entry name" value="P-loop containing nucleoside triphosphate hydrolases"/>
    <property type="match status" value="1"/>
</dbReference>
<dbReference type="NCBIfam" id="TIGR01727">
    <property type="entry name" value="oligo_HPY"/>
    <property type="match status" value="1"/>
</dbReference>
<dbReference type="PANTHER" id="PTHR43776">
    <property type="entry name" value="TRANSPORT ATP-BINDING PROTEIN"/>
    <property type="match status" value="1"/>
</dbReference>
<evidence type="ECO:0000313" key="7">
    <source>
        <dbReference type="Proteomes" id="UP001168435"/>
    </source>
</evidence>
<dbReference type="CDD" id="cd03257">
    <property type="entry name" value="ABC_NikE_OppD_transporters"/>
    <property type="match status" value="1"/>
</dbReference>
<evidence type="ECO:0000313" key="6">
    <source>
        <dbReference type="EMBL" id="MDN0063665.1"/>
    </source>
</evidence>
<comment type="caution">
    <text evidence="6">The sequence shown here is derived from an EMBL/GenBank/DDBJ whole genome shotgun (WGS) entry which is preliminary data.</text>
</comment>
<keyword evidence="3" id="KW-0547">Nucleotide-binding</keyword>
<keyword evidence="7" id="KW-1185">Reference proteome</keyword>
<dbReference type="RefSeq" id="WP_066828781.1">
    <property type="nucleotide sequence ID" value="NZ_CABKVW010000002.1"/>
</dbReference>
<evidence type="ECO:0000259" key="5">
    <source>
        <dbReference type="PROSITE" id="PS50893"/>
    </source>
</evidence>
<evidence type="ECO:0000256" key="4">
    <source>
        <dbReference type="ARBA" id="ARBA00022840"/>
    </source>
</evidence>
<dbReference type="GO" id="GO:0005524">
    <property type="term" value="F:ATP binding"/>
    <property type="evidence" value="ECO:0007669"/>
    <property type="project" value="UniProtKB-KW"/>
</dbReference>
<dbReference type="InterPro" id="IPR017871">
    <property type="entry name" value="ABC_transporter-like_CS"/>
</dbReference>
<gene>
    <name evidence="6" type="ORF">QVN30_05010</name>
</gene>
<dbReference type="PANTHER" id="PTHR43776:SF7">
    <property type="entry name" value="D,D-DIPEPTIDE TRANSPORT ATP-BINDING PROTEIN DDPF-RELATED"/>
    <property type="match status" value="1"/>
</dbReference>
<dbReference type="InterPro" id="IPR050319">
    <property type="entry name" value="ABC_transp_ATP-bind"/>
</dbReference>
<sequence length="328" mass="36461">MAQATEPLLSVKNLSKRFPVGKNFFGKANKWVHAVNNVSFDIMPGETFSLVGESGCGKSTTSRLINRLITPDSGEIIFDGQDIAKISAKEMRPLRSKMQMVFQDPYGSLNPRMRVQDIIAEPLLVHTKMSPGERLKRVHELLEVVGLPPTHGERYPHEFSGGQRQRIGIARALSVNPKLIMADEPVSALDVSIQAQVLNLLRDVQEQYNLTYLFISHDLAVVEMISDRIGVMYLGTMMEVAPNEELYSNPQHPYTQALLSAVPIPDPTIEKKHVLIEGDLPSPTNIPSGCPFHTRCPHATEKCSAEVPPTIEVKPGHFVNCHYPGREL</sequence>
<dbReference type="PROSITE" id="PS00211">
    <property type="entry name" value="ABC_TRANSPORTER_1"/>
    <property type="match status" value="1"/>
</dbReference>
<dbReference type="InterPro" id="IPR003593">
    <property type="entry name" value="AAA+_ATPase"/>
</dbReference>
<dbReference type="EMBL" id="JAUEIQ010000004">
    <property type="protein sequence ID" value="MDN0063665.1"/>
    <property type="molecule type" value="Genomic_DNA"/>
</dbReference>
<dbReference type="PROSITE" id="PS50893">
    <property type="entry name" value="ABC_TRANSPORTER_2"/>
    <property type="match status" value="1"/>
</dbReference>
<keyword evidence="4 6" id="KW-0067">ATP-binding</keyword>
<name>A0ABT7XE36_9ACTN</name>
<evidence type="ECO:0000256" key="3">
    <source>
        <dbReference type="ARBA" id="ARBA00022741"/>
    </source>
</evidence>
<protein>
    <submittedName>
        <fullName evidence="6">Dipeptide ABC transporter ATP-binding protein</fullName>
    </submittedName>
</protein>
<dbReference type="InterPro" id="IPR003439">
    <property type="entry name" value="ABC_transporter-like_ATP-bd"/>
</dbReference>
<dbReference type="NCBIfam" id="NF008453">
    <property type="entry name" value="PRK11308.1"/>
    <property type="match status" value="1"/>
</dbReference>
<dbReference type="InterPro" id="IPR027417">
    <property type="entry name" value="P-loop_NTPase"/>
</dbReference>
<dbReference type="Gene3D" id="3.40.50.300">
    <property type="entry name" value="P-loop containing nucleotide triphosphate hydrolases"/>
    <property type="match status" value="1"/>
</dbReference>
<accession>A0ABT7XE36</accession>
<dbReference type="SMART" id="SM00382">
    <property type="entry name" value="AAA"/>
    <property type="match status" value="1"/>
</dbReference>
<keyword evidence="2" id="KW-0813">Transport</keyword>
<dbReference type="Pfam" id="PF00005">
    <property type="entry name" value="ABC_tran"/>
    <property type="match status" value="1"/>
</dbReference>
<reference evidence="6" key="1">
    <citation type="submission" date="2023-06" db="EMBL/GenBank/DDBJ databases">
        <authorList>
            <person name="Zeman M."/>
            <person name="Kubasova T."/>
            <person name="Jahodarova E."/>
            <person name="Nykrynova M."/>
            <person name="Rychlik I."/>
        </authorList>
    </citation>
    <scope>NUCLEOTIDE SEQUENCE</scope>
    <source>
        <strain evidence="6">176_SSukc20</strain>
    </source>
</reference>
<evidence type="ECO:0000256" key="2">
    <source>
        <dbReference type="ARBA" id="ARBA00022448"/>
    </source>
</evidence>